<dbReference type="InterPro" id="IPR023921">
    <property type="entry name" value="ADH_Zn_actinomycetes"/>
</dbReference>
<dbReference type="STRING" id="1108044.GOOTI_130_00510"/>
<dbReference type="Gene3D" id="3.90.180.10">
    <property type="entry name" value="Medium-chain alcohol dehydrogenases, catalytic domain"/>
    <property type="match status" value="1"/>
</dbReference>
<accession>H5TNA0</accession>
<evidence type="ECO:0000313" key="13">
    <source>
        <dbReference type="Proteomes" id="UP000005038"/>
    </source>
</evidence>
<evidence type="ECO:0000256" key="3">
    <source>
        <dbReference type="ARBA" id="ARBA00013190"/>
    </source>
</evidence>
<evidence type="ECO:0000256" key="4">
    <source>
        <dbReference type="ARBA" id="ARBA00022723"/>
    </source>
</evidence>
<evidence type="ECO:0000313" key="12">
    <source>
        <dbReference type="EMBL" id="GAB34958.1"/>
    </source>
</evidence>
<dbReference type="InterPro" id="IPR002328">
    <property type="entry name" value="ADH_Zn_CS"/>
</dbReference>
<gene>
    <name evidence="12" type="ORF">GOOTI_130_00510</name>
</gene>
<sequence>MKTKGALLWGLNEPWSVEEIEIGDPRKGEVKVRVEAAGICHSDHHLVTGASPMPAFPILGGHEGAGVVTEVGEGVDRYVPGDHIVFSFIPACGHCPACQEGYRNLCDLGAGLLMGASISDGSFRIRARGADAYPMSLLGTFSPYAVVHQDSVVKIDPTIPFEYACLVGCGVTTGFGSAVHTADIQPGHDVGVIGIGGVGAAAIQGAVRAGARNIVAIDPVPWKLEQAKKFGATHTFASVAEAMGPVVELTHGRMLRKVIVTAGDVKGAELDSWMSITSKADDCVLTGVGNLLDSDVTLTLSMLTLMQKSLRGSIFGGANPQFDIPMLLSLYQNQQLDLEGMVTRTYTLEQINDAFDDMLDGRNIRGVIRYAEADW</sequence>
<dbReference type="NCBIfam" id="TIGR03989">
    <property type="entry name" value="Rxyl_3153"/>
    <property type="match status" value="1"/>
</dbReference>
<dbReference type="SMART" id="SM00829">
    <property type="entry name" value="PKS_ER"/>
    <property type="match status" value="1"/>
</dbReference>
<comment type="catalytic activity">
    <reaction evidence="8">
        <text>a secondary alcohol + NAD(+) = a ketone + NADH + H(+)</text>
        <dbReference type="Rhea" id="RHEA:10740"/>
        <dbReference type="ChEBI" id="CHEBI:15378"/>
        <dbReference type="ChEBI" id="CHEBI:17087"/>
        <dbReference type="ChEBI" id="CHEBI:35681"/>
        <dbReference type="ChEBI" id="CHEBI:57540"/>
        <dbReference type="ChEBI" id="CHEBI:57945"/>
        <dbReference type="EC" id="1.1.1.1"/>
    </reaction>
</comment>
<evidence type="ECO:0000256" key="2">
    <source>
        <dbReference type="ARBA" id="ARBA00008072"/>
    </source>
</evidence>
<dbReference type="Pfam" id="PF08240">
    <property type="entry name" value="ADH_N"/>
    <property type="match status" value="1"/>
</dbReference>
<dbReference type="CDD" id="cd08279">
    <property type="entry name" value="Zn_ADH_class_III"/>
    <property type="match status" value="1"/>
</dbReference>
<dbReference type="SUPFAM" id="SSF51735">
    <property type="entry name" value="NAD(P)-binding Rossmann-fold domains"/>
    <property type="match status" value="1"/>
</dbReference>
<dbReference type="GO" id="GO:0008270">
    <property type="term" value="F:zinc ion binding"/>
    <property type="evidence" value="ECO:0007669"/>
    <property type="project" value="InterPro"/>
</dbReference>
<dbReference type="InterPro" id="IPR036291">
    <property type="entry name" value="NAD(P)-bd_dom_sf"/>
</dbReference>
<dbReference type="InterPro" id="IPR013149">
    <property type="entry name" value="ADH-like_C"/>
</dbReference>
<dbReference type="Gene3D" id="3.40.50.720">
    <property type="entry name" value="NAD(P)-binding Rossmann-like Domain"/>
    <property type="match status" value="1"/>
</dbReference>
<evidence type="ECO:0000259" key="11">
    <source>
        <dbReference type="SMART" id="SM00829"/>
    </source>
</evidence>
<dbReference type="EMBL" id="BAFB01000130">
    <property type="protein sequence ID" value="GAB34958.1"/>
    <property type="molecule type" value="Genomic_DNA"/>
</dbReference>
<keyword evidence="6" id="KW-0560">Oxidoreductase</keyword>
<comment type="similarity">
    <text evidence="2 10">Belongs to the zinc-containing alcohol dehydrogenase family.</text>
</comment>
<dbReference type="Pfam" id="PF00107">
    <property type="entry name" value="ADH_zinc_N"/>
    <property type="match status" value="1"/>
</dbReference>
<organism evidence="12 13">
    <name type="scientific">Gordonia otitidis (strain DSM 44809 / CCUG 52243 / JCM 12355 / NBRC 100426 / IFM 10032)</name>
    <dbReference type="NCBI Taxonomy" id="1108044"/>
    <lineage>
        <taxon>Bacteria</taxon>
        <taxon>Bacillati</taxon>
        <taxon>Actinomycetota</taxon>
        <taxon>Actinomycetes</taxon>
        <taxon>Mycobacteriales</taxon>
        <taxon>Gordoniaceae</taxon>
        <taxon>Gordonia</taxon>
    </lineage>
</organism>
<keyword evidence="5 10" id="KW-0862">Zinc</keyword>
<evidence type="ECO:0000256" key="9">
    <source>
        <dbReference type="ARBA" id="ARBA00049243"/>
    </source>
</evidence>
<evidence type="ECO:0000256" key="8">
    <source>
        <dbReference type="ARBA" id="ARBA00049164"/>
    </source>
</evidence>
<dbReference type="Proteomes" id="UP000005038">
    <property type="component" value="Unassembled WGS sequence"/>
</dbReference>
<dbReference type="InterPro" id="IPR020843">
    <property type="entry name" value="ER"/>
</dbReference>
<reference evidence="12" key="1">
    <citation type="submission" date="2012-02" db="EMBL/GenBank/DDBJ databases">
        <title>Whole genome shotgun sequence of Gordonia otitidis NBRC 100426.</title>
        <authorList>
            <person name="Yoshida I."/>
            <person name="Hosoyama A."/>
            <person name="Tsuchikane K."/>
            <person name="Katsumata H."/>
            <person name="Yamazaki S."/>
            <person name="Fujita N."/>
        </authorList>
    </citation>
    <scope>NUCLEOTIDE SEQUENCE [LARGE SCALE GENOMIC DNA]</scope>
    <source>
        <strain evidence="12">NBRC 100426</strain>
    </source>
</reference>
<keyword evidence="13" id="KW-1185">Reference proteome</keyword>
<dbReference type="OrthoDB" id="334894at2"/>
<evidence type="ECO:0000256" key="10">
    <source>
        <dbReference type="RuleBase" id="RU361277"/>
    </source>
</evidence>
<dbReference type="GO" id="GO:0005829">
    <property type="term" value="C:cytosol"/>
    <property type="evidence" value="ECO:0007669"/>
    <property type="project" value="TreeGrafter"/>
</dbReference>
<keyword evidence="7" id="KW-0520">NAD</keyword>
<dbReference type="GO" id="GO:0046294">
    <property type="term" value="P:formaldehyde catabolic process"/>
    <property type="evidence" value="ECO:0007669"/>
    <property type="project" value="TreeGrafter"/>
</dbReference>
<proteinExistence type="inferred from homology"/>
<evidence type="ECO:0000256" key="6">
    <source>
        <dbReference type="ARBA" id="ARBA00023002"/>
    </source>
</evidence>
<evidence type="ECO:0000256" key="7">
    <source>
        <dbReference type="ARBA" id="ARBA00023027"/>
    </source>
</evidence>
<comment type="catalytic activity">
    <reaction evidence="9">
        <text>a primary alcohol + NAD(+) = an aldehyde + NADH + H(+)</text>
        <dbReference type="Rhea" id="RHEA:10736"/>
        <dbReference type="ChEBI" id="CHEBI:15378"/>
        <dbReference type="ChEBI" id="CHEBI:15734"/>
        <dbReference type="ChEBI" id="CHEBI:17478"/>
        <dbReference type="ChEBI" id="CHEBI:57540"/>
        <dbReference type="ChEBI" id="CHEBI:57945"/>
        <dbReference type="EC" id="1.1.1.1"/>
    </reaction>
</comment>
<comment type="caution">
    <text evidence="12">The sequence shown here is derived from an EMBL/GenBank/DDBJ whole genome shotgun (WGS) entry which is preliminary data.</text>
</comment>
<dbReference type="RefSeq" id="WP_007239186.1">
    <property type="nucleotide sequence ID" value="NZ_BAFB01000130.1"/>
</dbReference>
<evidence type="ECO:0000256" key="5">
    <source>
        <dbReference type="ARBA" id="ARBA00022833"/>
    </source>
</evidence>
<comment type="cofactor">
    <cofactor evidence="1 10">
        <name>Zn(2+)</name>
        <dbReference type="ChEBI" id="CHEBI:29105"/>
    </cofactor>
</comment>
<protein>
    <recommendedName>
        <fullName evidence="3">alcohol dehydrogenase</fullName>
        <ecNumber evidence="3">1.1.1.1</ecNumber>
    </recommendedName>
</protein>
<dbReference type="PANTHER" id="PTHR43880">
    <property type="entry name" value="ALCOHOL DEHYDROGENASE"/>
    <property type="match status" value="1"/>
</dbReference>
<dbReference type="InterPro" id="IPR011032">
    <property type="entry name" value="GroES-like_sf"/>
</dbReference>
<evidence type="ECO:0000256" key="1">
    <source>
        <dbReference type="ARBA" id="ARBA00001947"/>
    </source>
</evidence>
<dbReference type="PANTHER" id="PTHR43880:SF12">
    <property type="entry name" value="ALCOHOL DEHYDROGENASE CLASS-3"/>
    <property type="match status" value="1"/>
</dbReference>
<dbReference type="PROSITE" id="PS00059">
    <property type="entry name" value="ADH_ZINC"/>
    <property type="match status" value="1"/>
</dbReference>
<dbReference type="SUPFAM" id="SSF50129">
    <property type="entry name" value="GroES-like"/>
    <property type="match status" value="2"/>
</dbReference>
<dbReference type="InterPro" id="IPR013154">
    <property type="entry name" value="ADH-like_N"/>
</dbReference>
<feature type="domain" description="Enoyl reductase (ER)" evidence="11">
    <location>
        <begin position="10"/>
        <end position="368"/>
    </location>
</feature>
<dbReference type="GO" id="GO:0004022">
    <property type="term" value="F:alcohol dehydrogenase (NAD+) activity"/>
    <property type="evidence" value="ECO:0007669"/>
    <property type="project" value="UniProtKB-EC"/>
</dbReference>
<dbReference type="AlphaFoldDB" id="H5TNA0"/>
<dbReference type="EC" id="1.1.1.1" evidence="3"/>
<name>H5TNA0_GORO1</name>
<keyword evidence="4 10" id="KW-0479">Metal-binding</keyword>
<dbReference type="GO" id="GO:0051903">
    <property type="term" value="F:S-(hydroxymethyl)glutathione dehydrogenase [NAD(P)+] activity"/>
    <property type="evidence" value="ECO:0007669"/>
    <property type="project" value="TreeGrafter"/>
</dbReference>